<keyword evidence="1" id="KW-0963">Cytoplasm</keyword>
<sequence>MLVCFFAALKSGRCYAPIDIAYPSDRINDILKQIGKPLVVSVADTSFAGDKNLADSVIETEEVKKLSSQKLPAPDSSIWVSDNDIFYLLFTSGSTGRPKGVQMPSCCVDAFMRYFREFVSGNEGFVCFNRVPYTFDVSLFDIIPGLSCGATLFSLEQECETSMAKMFEAFSRSELDVWISTPSFVESCLVDKGFNRQLLPCMKRMVLCGEVLRPSVAKKIIERFPGIELFNTYGPTETQAVSGMLVDSSVVDSFDPLPVGYMNPEIQAHILDPETLTPVPCGETGEIYLSGSTISAGYFGRPDLTENAFRVMQVAQGHETLCYKTGDKGYIDEAGRLFCLGRFDFQVKLNGFRIELGDVESNLNSLECIENSVVVPALKEGKATHLVAHVVLTTRDIPRSFATTQKIRAKLKETVPEYMVPRKIVFHDDFPMNTNGKVDRKAFA</sequence>
<organism evidence="8 9">
    <name type="scientific">Slackia piriformis YIT 12062</name>
    <dbReference type="NCBI Taxonomy" id="742818"/>
    <lineage>
        <taxon>Bacteria</taxon>
        <taxon>Bacillati</taxon>
        <taxon>Actinomycetota</taxon>
        <taxon>Coriobacteriia</taxon>
        <taxon>Eggerthellales</taxon>
        <taxon>Eggerthellaceae</taxon>
        <taxon>Slackia</taxon>
    </lineage>
</organism>
<dbReference type="InParanoid" id="K0Z7I4"/>
<evidence type="ECO:0000313" key="9">
    <source>
        <dbReference type="Proteomes" id="UP000006069"/>
    </source>
</evidence>
<dbReference type="PATRIC" id="fig|742818.3.peg.942"/>
<evidence type="ECO:0000256" key="4">
    <source>
        <dbReference type="ARBA" id="ARBA00054605"/>
    </source>
</evidence>
<keyword evidence="9" id="KW-1185">Reference proteome</keyword>
<evidence type="ECO:0000256" key="1">
    <source>
        <dbReference type="ARBA" id="ARBA00022490"/>
    </source>
</evidence>
<dbReference type="Pfam" id="PF00501">
    <property type="entry name" value="AMP-binding"/>
    <property type="match status" value="1"/>
</dbReference>
<dbReference type="eggNOG" id="COG1020">
    <property type="taxonomic scope" value="Bacteria"/>
</dbReference>
<evidence type="ECO:0000256" key="5">
    <source>
        <dbReference type="ARBA" id="ARBA00061336"/>
    </source>
</evidence>
<dbReference type="FunFam" id="3.30.300.30:FF:000012">
    <property type="entry name" value="D-alanine--D-alanyl carrier protein ligase"/>
    <property type="match status" value="1"/>
</dbReference>
<evidence type="ECO:0000259" key="7">
    <source>
        <dbReference type="Pfam" id="PF13193"/>
    </source>
</evidence>
<evidence type="ECO:0000256" key="3">
    <source>
        <dbReference type="ARBA" id="ARBA00022840"/>
    </source>
</evidence>
<dbReference type="Gene3D" id="3.30.300.30">
    <property type="match status" value="1"/>
</dbReference>
<dbReference type="InterPro" id="IPR000873">
    <property type="entry name" value="AMP-dep_synth/lig_dom"/>
</dbReference>
<reference evidence="8 9" key="1">
    <citation type="submission" date="2012-08" db="EMBL/GenBank/DDBJ databases">
        <title>The Genome Sequence of Slackia piriformis YIT 12062.</title>
        <authorList>
            <consortium name="The Broad Institute Genome Sequencing Platform"/>
            <person name="Earl A."/>
            <person name="Ward D."/>
            <person name="Feldgarden M."/>
            <person name="Gevers D."/>
            <person name="Morotomi M."/>
            <person name="Walker B."/>
            <person name="Young S.K."/>
            <person name="Zeng Q."/>
            <person name="Gargeya S."/>
            <person name="Fitzgerald M."/>
            <person name="Haas B."/>
            <person name="Abouelleil A."/>
            <person name="Alvarado L."/>
            <person name="Arachchi H.M."/>
            <person name="Berlin A.M."/>
            <person name="Chapman S.B."/>
            <person name="Goldberg J."/>
            <person name="Griggs A."/>
            <person name="Gujja S."/>
            <person name="Hansen M."/>
            <person name="Howarth C."/>
            <person name="Imamovic A."/>
            <person name="Larimer J."/>
            <person name="McCowen C."/>
            <person name="Montmayeur A."/>
            <person name="Murphy C."/>
            <person name="Neiman D."/>
            <person name="Pearson M."/>
            <person name="Priest M."/>
            <person name="Roberts A."/>
            <person name="Saif S."/>
            <person name="Shea T."/>
            <person name="Sisk P."/>
            <person name="Sykes S."/>
            <person name="Wortman J."/>
            <person name="Nusbaum C."/>
            <person name="Birren B."/>
        </authorList>
    </citation>
    <scope>NUCLEOTIDE SEQUENCE [LARGE SCALE GENOMIC DNA]</scope>
    <source>
        <strain evidence="8 9">YIT 12062</strain>
    </source>
</reference>
<dbReference type="GO" id="GO:0005524">
    <property type="term" value="F:ATP binding"/>
    <property type="evidence" value="ECO:0007669"/>
    <property type="project" value="UniProtKB-KW"/>
</dbReference>
<dbReference type="InterPro" id="IPR025110">
    <property type="entry name" value="AMP-bd_C"/>
</dbReference>
<dbReference type="PROSITE" id="PS00455">
    <property type="entry name" value="AMP_BINDING"/>
    <property type="match status" value="1"/>
</dbReference>
<dbReference type="SUPFAM" id="SSF56801">
    <property type="entry name" value="Acetyl-CoA synthetase-like"/>
    <property type="match status" value="1"/>
</dbReference>
<feature type="domain" description="AMP-dependent synthetase/ligase" evidence="6">
    <location>
        <begin position="1"/>
        <end position="299"/>
    </location>
</feature>
<comment type="function">
    <text evidence="4">Catalyzes the first step in the D-alanylation of lipoteichoic acid (LTA), the activation of D-alanine and its transfer onto the D-alanyl carrier protein (Dcp) DltC. In an ATP-dependent two-step reaction, forms a high energy D-alanyl-AMP intermediate, followed by transfer of the D-alanyl residue as a thiol ester to the phosphopantheinyl prosthetic group of the Dcp. D-alanylation of LTA plays an important role in modulating the properties of the cell wall in Gram-positive bacteria, influencing the net charge of the cell wall.</text>
</comment>
<dbReference type="PANTHER" id="PTHR45398:SF1">
    <property type="entry name" value="ENZYME, PUTATIVE (JCVI)-RELATED"/>
    <property type="match status" value="1"/>
</dbReference>
<evidence type="ECO:0000256" key="2">
    <source>
        <dbReference type="ARBA" id="ARBA00022741"/>
    </source>
</evidence>
<protein>
    <submittedName>
        <fullName evidence="8">Amino acid adenylation domain-containing protein</fullName>
    </submittedName>
</protein>
<gene>
    <name evidence="8" type="ORF">HMPREF9451_00890</name>
</gene>
<dbReference type="InterPro" id="IPR042099">
    <property type="entry name" value="ANL_N_sf"/>
</dbReference>
<name>K0Z7I4_9ACTN</name>
<dbReference type="Proteomes" id="UP000006069">
    <property type="component" value="Unassembled WGS sequence"/>
</dbReference>
<keyword evidence="2" id="KW-0547">Nucleotide-binding</keyword>
<accession>K0Z7I4</accession>
<proteinExistence type="inferred from homology"/>
<evidence type="ECO:0000313" key="8">
    <source>
        <dbReference type="EMBL" id="EJZ83385.1"/>
    </source>
</evidence>
<comment type="similarity">
    <text evidence="5">Belongs to the ATP-dependent AMP-binding enzyme family. DltA subfamily.</text>
</comment>
<feature type="domain" description="AMP-binding enzyme C-terminal" evidence="7">
    <location>
        <begin position="359"/>
        <end position="437"/>
    </location>
</feature>
<dbReference type="AlphaFoldDB" id="K0Z7I4"/>
<dbReference type="Pfam" id="PF13193">
    <property type="entry name" value="AMP-binding_C"/>
    <property type="match status" value="1"/>
</dbReference>
<dbReference type="InterPro" id="IPR045851">
    <property type="entry name" value="AMP-bd_C_sf"/>
</dbReference>
<evidence type="ECO:0000259" key="6">
    <source>
        <dbReference type="Pfam" id="PF00501"/>
    </source>
</evidence>
<comment type="caution">
    <text evidence="8">The sequence shown here is derived from an EMBL/GenBank/DDBJ whole genome shotgun (WGS) entry which is preliminary data.</text>
</comment>
<dbReference type="HOGENOM" id="CLU_000022_2_12_11"/>
<keyword evidence="3" id="KW-0067">ATP-binding</keyword>
<dbReference type="PANTHER" id="PTHR45398">
    <property type="match status" value="1"/>
</dbReference>
<dbReference type="InterPro" id="IPR020845">
    <property type="entry name" value="AMP-binding_CS"/>
</dbReference>
<dbReference type="EMBL" id="ADMD01000007">
    <property type="protein sequence ID" value="EJZ83385.1"/>
    <property type="molecule type" value="Genomic_DNA"/>
</dbReference>
<dbReference type="Gene3D" id="3.40.50.12780">
    <property type="entry name" value="N-terminal domain of ligase-like"/>
    <property type="match status" value="1"/>
</dbReference>